<proteinExistence type="predicted"/>
<evidence type="ECO:0000313" key="3">
    <source>
        <dbReference type="EMBL" id="GLQ55321.1"/>
    </source>
</evidence>
<protein>
    <submittedName>
        <fullName evidence="3">Uncharacterized protein</fullName>
    </submittedName>
</protein>
<accession>A0ABQ5W6Q7</accession>
<dbReference type="EMBL" id="BSNS01000011">
    <property type="protein sequence ID" value="GLQ55321.1"/>
    <property type="molecule type" value="Genomic_DNA"/>
</dbReference>
<dbReference type="RefSeq" id="WP_284340737.1">
    <property type="nucleotide sequence ID" value="NZ_BSNS01000011.1"/>
</dbReference>
<name>A0ABQ5W6Q7_9HYPH</name>
<dbReference type="Proteomes" id="UP001156691">
    <property type="component" value="Unassembled WGS sequence"/>
</dbReference>
<sequence>MREPEKPNVDIEKPEEKPSLEDLGRGPAERAVLGRDPRLSTLRIVGAIALFILVFGTLFYYLTR</sequence>
<comment type="caution">
    <text evidence="3">The sequence shown here is derived from an EMBL/GenBank/DDBJ whole genome shotgun (WGS) entry which is preliminary data.</text>
</comment>
<evidence type="ECO:0000313" key="4">
    <source>
        <dbReference type="Proteomes" id="UP001156691"/>
    </source>
</evidence>
<evidence type="ECO:0000256" key="1">
    <source>
        <dbReference type="SAM" id="MobiDB-lite"/>
    </source>
</evidence>
<evidence type="ECO:0000256" key="2">
    <source>
        <dbReference type="SAM" id="Phobius"/>
    </source>
</evidence>
<keyword evidence="4" id="KW-1185">Reference proteome</keyword>
<keyword evidence="2" id="KW-1133">Transmembrane helix</keyword>
<feature type="transmembrane region" description="Helical" evidence="2">
    <location>
        <begin position="42"/>
        <end position="62"/>
    </location>
</feature>
<keyword evidence="2" id="KW-0812">Transmembrane</keyword>
<keyword evidence="2" id="KW-0472">Membrane</keyword>
<feature type="region of interest" description="Disordered" evidence="1">
    <location>
        <begin position="1"/>
        <end position="27"/>
    </location>
</feature>
<organism evidence="3 4">
    <name type="scientific">Devosia nitrariae</name>
    <dbReference type="NCBI Taxonomy" id="2071872"/>
    <lineage>
        <taxon>Bacteria</taxon>
        <taxon>Pseudomonadati</taxon>
        <taxon>Pseudomonadota</taxon>
        <taxon>Alphaproteobacteria</taxon>
        <taxon>Hyphomicrobiales</taxon>
        <taxon>Devosiaceae</taxon>
        <taxon>Devosia</taxon>
    </lineage>
</organism>
<gene>
    <name evidence="3" type="ORF">GCM10010862_25800</name>
</gene>
<reference evidence="4" key="1">
    <citation type="journal article" date="2019" name="Int. J. Syst. Evol. Microbiol.">
        <title>The Global Catalogue of Microorganisms (GCM) 10K type strain sequencing project: providing services to taxonomists for standard genome sequencing and annotation.</title>
        <authorList>
            <consortium name="The Broad Institute Genomics Platform"/>
            <consortium name="The Broad Institute Genome Sequencing Center for Infectious Disease"/>
            <person name="Wu L."/>
            <person name="Ma J."/>
        </authorList>
    </citation>
    <scope>NUCLEOTIDE SEQUENCE [LARGE SCALE GENOMIC DNA]</scope>
    <source>
        <strain evidence="4">NBRC 112416</strain>
    </source>
</reference>